<dbReference type="InterPro" id="IPR029000">
    <property type="entry name" value="Cyclophilin-like_dom_sf"/>
</dbReference>
<comment type="caution">
    <text evidence="2">The sequence shown here is derived from an EMBL/GenBank/DDBJ whole genome shotgun (WGS) entry which is preliminary data.</text>
</comment>
<feature type="non-terminal residue" evidence="2">
    <location>
        <position position="1"/>
    </location>
</feature>
<dbReference type="Gene3D" id="2.40.100.10">
    <property type="entry name" value="Cyclophilin-like"/>
    <property type="match status" value="1"/>
</dbReference>
<evidence type="ECO:0000256" key="1">
    <source>
        <dbReference type="SAM" id="MobiDB-lite"/>
    </source>
</evidence>
<feature type="region of interest" description="Disordered" evidence="1">
    <location>
        <begin position="1"/>
        <end position="33"/>
    </location>
</feature>
<evidence type="ECO:0000313" key="2">
    <source>
        <dbReference type="EMBL" id="KAK8746569.1"/>
    </source>
</evidence>
<organism evidence="2 3">
    <name type="scientific">Cherax quadricarinatus</name>
    <name type="common">Australian red claw crayfish</name>
    <dbReference type="NCBI Taxonomy" id="27406"/>
    <lineage>
        <taxon>Eukaryota</taxon>
        <taxon>Metazoa</taxon>
        <taxon>Ecdysozoa</taxon>
        <taxon>Arthropoda</taxon>
        <taxon>Crustacea</taxon>
        <taxon>Multicrustacea</taxon>
        <taxon>Malacostraca</taxon>
        <taxon>Eumalacostraca</taxon>
        <taxon>Eucarida</taxon>
        <taxon>Decapoda</taxon>
        <taxon>Pleocyemata</taxon>
        <taxon>Astacidea</taxon>
        <taxon>Parastacoidea</taxon>
        <taxon>Parastacidae</taxon>
        <taxon>Cherax</taxon>
    </lineage>
</organism>
<evidence type="ECO:0008006" key="4">
    <source>
        <dbReference type="Google" id="ProtNLM"/>
    </source>
</evidence>
<sequence>HVQSNTIGSDSVAAGGTAKDDITGNRQTTSSVSTHTSVNAAVAAAAAGEVATSSAPGAVGSSAAGLLLLWPLICRAVSADGRQADIRREDNYLLVSPLSHCLTQSHLSVQLSMLESFVEAASPLVYLEVSASQHYLGRLVIRLWPRLRRAQHFKALCLATLGPSFLGSKFEYVGNRGRPGEYIVGGSYLVPDPFGTSKGAWLETRCTRGLMDDLEWGGDFVGEEREGLLQGAGGGHPEYDSLFCICSRSEPAGKSQCPFGEVVTGMEVVREAVLHDPVSDLTITGCGLLVPDV</sequence>
<proteinExistence type="predicted"/>
<evidence type="ECO:0000313" key="3">
    <source>
        <dbReference type="Proteomes" id="UP001445076"/>
    </source>
</evidence>
<keyword evidence="3" id="KW-1185">Reference proteome</keyword>
<dbReference type="SUPFAM" id="SSF50891">
    <property type="entry name" value="Cyclophilin-like"/>
    <property type="match status" value="1"/>
</dbReference>
<dbReference type="EMBL" id="JARKIK010000017">
    <property type="protein sequence ID" value="KAK8746569.1"/>
    <property type="molecule type" value="Genomic_DNA"/>
</dbReference>
<accession>A0AAW0Y3M5</accession>
<dbReference type="Proteomes" id="UP001445076">
    <property type="component" value="Unassembled WGS sequence"/>
</dbReference>
<gene>
    <name evidence="2" type="ORF">OTU49_017081</name>
</gene>
<dbReference type="AlphaFoldDB" id="A0AAW0Y3M5"/>
<name>A0AAW0Y3M5_CHEQU</name>
<reference evidence="2 3" key="1">
    <citation type="journal article" date="2024" name="BMC Genomics">
        <title>Genome assembly of redclaw crayfish (Cherax quadricarinatus) provides insights into its immune adaptation and hypoxia tolerance.</title>
        <authorList>
            <person name="Liu Z."/>
            <person name="Zheng J."/>
            <person name="Li H."/>
            <person name="Fang K."/>
            <person name="Wang S."/>
            <person name="He J."/>
            <person name="Zhou D."/>
            <person name="Weng S."/>
            <person name="Chi M."/>
            <person name="Gu Z."/>
            <person name="He J."/>
            <person name="Li F."/>
            <person name="Wang M."/>
        </authorList>
    </citation>
    <scope>NUCLEOTIDE SEQUENCE [LARGE SCALE GENOMIC DNA]</scope>
    <source>
        <strain evidence="2">ZL_2023a</strain>
    </source>
</reference>
<protein>
    <recommendedName>
        <fullName evidence="4">PPIase cyclophilin-type domain-containing protein</fullName>
    </recommendedName>
</protein>